<keyword evidence="1" id="KW-0812">Transmembrane</keyword>
<organism evidence="2 3">
    <name type="scientific">Methyloglobulus morosus KoM1</name>
    <dbReference type="NCBI Taxonomy" id="1116472"/>
    <lineage>
        <taxon>Bacteria</taxon>
        <taxon>Pseudomonadati</taxon>
        <taxon>Pseudomonadota</taxon>
        <taxon>Gammaproteobacteria</taxon>
        <taxon>Methylococcales</taxon>
        <taxon>Methylococcaceae</taxon>
        <taxon>Methyloglobulus</taxon>
    </lineage>
</organism>
<keyword evidence="1" id="KW-0472">Membrane</keyword>
<evidence type="ECO:0000313" key="3">
    <source>
        <dbReference type="Proteomes" id="UP000017842"/>
    </source>
</evidence>
<reference evidence="2 3" key="1">
    <citation type="journal article" date="2013" name="Genome Announc.">
        <title>Draft Genome Sequence of the Methanotrophic Gammaproteobacterium Methyloglobulus morosus DSM 22980 Strain KoM1.</title>
        <authorList>
            <person name="Poehlein A."/>
            <person name="Deutzmann J.S."/>
            <person name="Daniel R."/>
            <person name="Simeonova D.D."/>
        </authorList>
    </citation>
    <scope>NUCLEOTIDE SEQUENCE [LARGE SCALE GENOMIC DNA]</scope>
    <source>
        <strain evidence="2 3">KoM1</strain>
    </source>
</reference>
<dbReference type="OrthoDB" id="5571172at2"/>
<sequence>MLLLAKLAALGVIIWFYMTADKNGEPPVKWAFIGLVGYIIAWFLVDFVIDNAFSAVLAKKGGGVFILGQIPALGGLLAAHFIRKKLLGDLGKTS</sequence>
<dbReference type="AlphaFoldDB" id="V5BHX0"/>
<keyword evidence="3" id="KW-1185">Reference proteome</keyword>
<comment type="caution">
    <text evidence="2">The sequence shown here is derived from an EMBL/GenBank/DDBJ whole genome shotgun (WGS) entry which is preliminary data.</text>
</comment>
<keyword evidence="1" id="KW-1133">Transmembrane helix</keyword>
<protein>
    <submittedName>
        <fullName evidence="2">Uncharacterized protein</fullName>
    </submittedName>
</protein>
<dbReference type="eggNOG" id="ENOG5031N0V">
    <property type="taxonomic scope" value="Bacteria"/>
</dbReference>
<proteinExistence type="predicted"/>
<dbReference type="RefSeq" id="WP_023494086.1">
    <property type="nucleotide sequence ID" value="NZ_AYLO01000042.1"/>
</dbReference>
<dbReference type="EMBL" id="AYLO01000042">
    <property type="protein sequence ID" value="ESS72905.1"/>
    <property type="molecule type" value="Genomic_DNA"/>
</dbReference>
<feature type="transmembrane region" description="Helical" evidence="1">
    <location>
        <begin position="30"/>
        <end position="49"/>
    </location>
</feature>
<evidence type="ECO:0000313" key="2">
    <source>
        <dbReference type="EMBL" id="ESS72905.1"/>
    </source>
</evidence>
<name>V5BHX0_9GAMM</name>
<accession>V5BHX0</accession>
<evidence type="ECO:0000256" key="1">
    <source>
        <dbReference type="SAM" id="Phobius"/>
    </source>
</evidence>
<feature type="transmembrane region" description="Helical" evidence="1">
    <location>
        <begin position="61"/>
        <end position="82"/>
    </location>
</feature>
<gene>
    <name evidence="2" type="ORF">MGMO_43c00140</name>
</gene>
<dbReference type="Proteomes" id="UP000017842">
    <property type="component" value="Unassembled WGS sequence"/>
</dbReference>